<evidence type="ECO:0000313" key="11">
    <source>
        <dbReference type="Proteomes" id="UP000182284"/>
    </source>
</evidence>
<feature type="transmembrane region" description="Helical" evidence="8">
    <location>
        <begin position="130"/>
        <end position="151"/>
    </location>
</feature>
<evidence type="ECO:0000256" key="6">
    <source>
        <dbReference type="ARBA" id="ARBA00022989"/>
    </source>
</evidence>
<feature type="domain" description="ABC transmembrane type-1" evidence="9">
    <location>
        <begin position="58"/>
        <end position="246"/>
    </location>
</feature>
<reference evidence="10 11" key="1">
    <citation type="submission" date="2016-10" db="EMBL/GenBank/DDBJ databases">
        <authorList>
            <person name="de Groot N.N."/>
        </authorList>
    </citation>
    <scope>NUCLEOTIDE SEQUENCE [LARGE SCALE GENOMIC DNA]</scope>
    <source>
        <strain evidence="10 11">DSM 27375</strain>
    </source>
</reference>
<evidence type="ECO:0000256" key="5">
    <source>
        <dbReference type="ARBA" id="ARBA00022692"/>
    </source>
</evidence>
<dbReference type="Gene3D" id="1.10.3720.10">
    <property type="entry name" value="MetI-like"/>
    <property type="match status" value="1"/>
</dbReference>
<name>A0A1G7FWY8_9RHOB</name>
<dbReference type="PANTHER" id="PTHR43848:SF2">
    <property type="entry name" value="PUTRESCINE TRANSPORT SYSTEM PERMEASE PROTEIN POTI"/>
    <property type="match status" value="1"/>
</dbReference>
<dbReference type="Proteomes" id="UP000182284">
    <property type="component" value="Unassembled WGS sequence"/>
</dbReference>
<dbReference type="InterPro" id="IPR000515">
    <property type="entry name" value="MetI-like"/>
</dbReference>
<dbReference type="Pfam" id="PF00528">
    <property type="entry name" value="BPD_transp_1"/>
    <property type="match status" value="1"/>
</dbReference>
<keyword evidence="6 8" id="KW-1133">Transmembrane helix</keyword>
<evidence type="ECO:0000259" key="9">
    <source>
        <dbReference type="PROSITE" id="PS50928"/>
    </source>
</evidence>
<evidence type="ECO:0000256" key="4">
    <source>
        <dbReference type="ARBA" id="ARBA00022475"/>
    </source>
</evidence>
<sequence>MKTLKTYAILYLVFLYAPIFLLPLFAFNTSTIIAFPLTGFTTEWFTALLDITEMHNALFNSFKIAVTSAVLATIFGIFGAMASTRYHFPGQKGIMGFIMLPLVLPEIIVAVSLLVVILKLGMSTGSWSVIAGHTLICTPFAIAILNSAFAALDPSLEEAAYDLGETRASTFRRVTLPLVMPGIVSALLISFTISMDEFIIAFFLTGADPTLPVYLFSMLRFPKLLPAVMALGTILVVLSILLITIAEIFRRRGAKRAGLKDTGGFL</sequence>
<comment type="similarity">
    <text evidence="2">Belongs to the binding-protein-dependent transport system permease family. CysTW subfamily.</text>
</comment>
<feature type="transmembrane region" description="Helical" evidence="8">
    <location>
        <begin position="7"/>
        <end position="26"/>
    </location>
</feature>
<dbReference type="SUPFAM" id="SSF161098">
    <property type="entry name" value="MetI-like"/>
    <property type="match status" value="1"/>
</dbReference>
<feature type="transmembrane region" description="Helical" evidence="8">
    <location>
        <begin position="198"/>
        <end position="218"/>
    </location>
</feature>
<keyword evidence="3 8" id="KW-0813">Transport</keyword>
<evidence type="ECO:0000256" key="8">
    <source>
        <dbReference type="RuleBase" id="RU363032"/>
    </source>
</evidence>
<dbReference type="RefSeq" id="WP_074640324.1">
    <property type="nucleotide sequence ID" value="NZ_FNBL01000001.1"/>
</dbReference>
<evidence type="ECO:0000256" key="7">
    <source>
        <dbReference type="ARBA" id="ARBA00023136"/>
    </source>
</evidence>
<comment type="subcellular location">
    <subcellularLocation>
        <location evidence="1 8">Cell membrane</location>
        <topology evidence="1 8">Multi-pass membrane protein</topology>
    </subcellularLocation>
</comment>
<organism evidence="10 11">
    <name type="scientific">Celeribacter baekdonensis</name>
    <dbReference type="NCBI Taxonomy" id="875171"/>
    <lineage>
        <taxon>Bacteria</taxon>
        <taxon>Pseudomonadati</taxon>
        <taxon>Pseudomonadota</taxon>
        <taxon>Alphaproteobacteria</taxon>
        <taxon>Rhodobacterales</taxon>
        <taxon>Roseobacteraceae</taxon>
        <taxon>Celeribacter</taxon>
    </lineage>
</organism>
<dbReference type="OrthoDB" id="9782004at2"/>
<gene>
    <name evidence="10" type="ORF">SAMN04488117_101282</name>
</gene>
<feature type="transmembrane region" description="Helical" evidence="8">
    <location>
        <begin position="32"/>
        <end position="52"/>
    </location>
</feature>
<dbReference type="InterPro" id="IPR035906">
    <property type="entry name" value="MetI-like_sf"/>
</dbReference>
<dbReference type="PANTHER" id="PTHR43848">
    <property type="entry name" value="PUTRESCINE TRANSPORT SYSTEM PERMEASE PROTEIN POTI"/>
    <property type="match status" value="1"/>
</dbReference>
<feature type="transmembrane region" description="Helical" evidence="8">
    <location>
        <begin position="94"/>
        <end position="118"/>
    </location>
</feature>
<evidence type="ECO:0000256" key="1">
    <source>
        <dbReference type="ARBA" id="ARBA00004651"/>
    </source>
</evidence>
<dbReference type="GO" id="GO:0055085">
    <property type="term" value="P:transmembrane transport"/>
    <property type="evidence" value="ECO:0007669"/>
    <property type="project" value="InterPro"/>
</dbReference>
<feature type="transmembrane region" description="Helical" evidence="8">
    <location>
        <begin position="64"/>
        <end position="82"/>
    </location>
</feature>
<keyword evidence="5 8" id="KW-0812">Transmembrane</keyword>
<proteinExistence type="inferred from homology"/>
<dbReference type="InterPro" id="IPR051789">
    <property type="entry name" value="Bact_Polyamine_Transport"/>
</dbReference>
<dbReference type="GO" id="GO:0005886">
    <property type="term" value="C:plasma membrane"/>
    <property type="evidence" value="ECO:0007669"/>
    <property type="project" value="UniProtKB-SubCell"/>
</dbReference>
<protein>
    <submittedName>
        <fullName evidence="10">Spermidine/putrescine transport system permease protein</fullName>
    </submittedName>
</protein>
<dbReference type="AlphaFoldDB" id="A0A1G7FWY8"/>
<dbReference type="EMBL" id="FNBL01000001">
    <property type="protein sequence ID" value="SDE80424.1"/>
    <property type="molecule type" value="Genomic_DNA"/>
</dbReference>
<evidence type="ECO:0000256" key="3">
    <source>
        <dbReference type="ARBA" id="ARBA00022448"/>
    </source>
</evidence>
<accession>A0A1G7FWY8</accession>
<dbReference type="CDD" id="cd06261">
    <property type="entry name" value="TM_PBP2"/>
    <property type="match status" value="1"/>
</dbReference>
<feature type="transmembrane region" description="Helical" evidence="8">
    <location>
        <begin position="171"/>
        <end position="191"/>
    </location>
</feature>
<keyword evidence="7 8" id="KW-0472">Membrane</keyword>
<feature type="transmembrane region" description="Helical" evidence="8">
    <location>
        <begin position="224"/>
        <end position="246"/>
    </location>
</feature>
<dbReference type="PROSITE" id="PS50928">
    <property type="entry name" value="ABC_TM1"/>
    <property type="match status" value="1"/>
</dbReference>
<evidence type="ECO:0000256" key="2">
    <source>
        <dbReference type="ARBA" id="ARBA00007069"/>
    </source>
</evidence>
<evidence type="ECO:0000313" key="10">
    <source>
        <dbReference type="EMBL" id="SDE80424.1"/>
    </source>
</evidence>
<keyword evidence="4" id="KW-1003">Cell membrane</keyword>